<evidence type="ECO:0000259" key="5">
    <source>
        <dbReference type="Pfam" id="PF09093"/>
    </source>
</evidence>
<evidence type="ECO:0000256" key="2">
    <source>
        <dbReference type="SAM" id="SignalP"/>
    </source>
</evidence>
<feature type="chain" id="PRO_5046926688" description="Chondroitin ABC lyase" evidence="2">
    <location>
        <begin position="24"/>
        <end position="863"/>
    </location>
</feature>
<dbReference type="InterPro" id="IPR008979">
    <property type="entry name" value="Galactose-bd-like_sf"/>
</dbReference>
<dbReference type="InterPro" id="IPR003159">
    <property type="entry name" value="Lyase_8_central_dom"/>
</dbReference>
<dbReference type="Gene3D" id="2.60.120.430">
    <property type="entry name" value="Galactose-binding lectin"/>
    <property type="match status" value="1"/>
</dbReference>
<evidence type="ECO:0000259" key="4">
    <source>
        <dbReference type="Pfam" id="PF09092"/>
    </source>
</evidence>
<feature type="domain" description="Lyase N-terminal" evidence="4">
    <location>
        <begin position="36"/>
        <end position="194"/>
    </location>
</feature>
<dbReference type="InterPro" id="IPR015177">
    <property type="entry name" value="Lyase_catalyt"/>
</dbReference>
<evidence type="ECO:0000313" key="7">
    <source>
        <dbReference type="Proteomes" id="UP000262832"/>
    </source>
</evidence>
<dbReference type="Gene3D" id="1.50.10.100">
    <property type="entry name" value="Chondroitin AC/alginate lyase"/>
    <property type="match status" value="1"/>
</dbReference>
<dbReference type="Proteomes" id="UP000262832">
    <property type="component" value="Chromosome II"/>
</dbReference>
<dbReference type="SUPFAM" id="SSF74650">
    <property type="entry name" value="Galactose mutarotase-like"/>
    <property type="match status" value="1"/>
</dbReference>
<dbReference type="PANTHER" id="PTHR37322:SF3">
    <property type="entry name" value="CHONDROITIN SULFATE ABC EXOLYASE"/>
    <property type="match status" value="1"/>
</dbReference>
<dbReference type="Pfam" id="PF02278">
    <property type="entry name" value="Lyase_8"/>
    <property type="match status" value="1"/>
</dbReference>
<keyword evidence="7" id="KW-1185">Reference proteome</keyword>
<sequence>MTTSIKTIAMAISVGLYGTFAYAQPIDANKTGTMYFFENGIPETIVASNDSKLKIGKVATRDGKSSLVWTFKKGSELTLTQDVGFKPFVANEKDQSISTFTTWIYNEKALDGKMRFNFNKKGETLAHFDINMDFTGWRNLLVPYRDMEGTPTNGMDQIVIDTSGLKSGGTIHIDQMMTSIPADPRWPTRDAVVPYINMDADTAPNRHWLSLQRYDEFLDKSTMTLNEIRVDNEKVEKIKAKLHDFASSGKAKNTDAQLDKLKKTYESYGLKEYKGEIIGKPLDNTNRQKMFLDKGVNRGLLNQEEFDLLFGAKDLREYGDFMLELANALQGDLKAKDRKELEKMYIDLTRYGLNQGYEAGSGVGTVHHFGYTLRNLFEAHYLTRDVLTENNMIKEVADMMAWFSAAGRIYAPKEELASFNVDIMNTQLRGMLYSVIMQPNETTRNAWLQQFSNWISGSLTETEGLNGGIKYDGSIFHHVQHYPAYGRGALKGLTPVIEALSGTDFAVTKEAHEAVKKSVVMTELYSNDRYTLMSVVGRHPTGDALIGTTPFKHMALAGTPDGKKAIDPDMASAYLRLTQGEKNDDFRTFLLKKGFKAGSVAEGNFTMNLASLNIQRRDDWVAAARGYSRYLVGNESYANANRYGRYINYGHVEIMDADGKTRAFSHDGFNWNRWSGTTAVQVPLQDLNAQLRNVDRFSGLEEMLFNEQTYAGGVGNGKNGMYAMTLQAHPKYDATFLANKSVFFFDNRIVALGSGINTMVSEYPTQTTLFQHALRVPSDAMYVNGLRFNKGEEKSVESKRKYTQLIDPDGNAYFVSSDSDVKVSATNQKSFNQKNSKPTEVNLLRQLLTTVKRRRTQATNIRF</sequence>
<dbReference type="InterPro" id="IPR039174">
    <property type="entry name" value="Chondroitin_ABC_lyase"/>
</dbReference>
<dbReference type="Pfam" id="PF09092">
    <property type="entry name" value="Lyase_N"/>
    <property type="match status" value="1"/>
</dbReference>
<organism evidence="6 7">
    <name type="scientific">Vibrio alfacsensis</name>
    <dbReference type="NCBI Taxonomy" id="1074311"/>
    <lineage>
        <taxon>Bacteria</taxon>
        <taxon>Pseudomonadati</taxon>
        <taxon>Pseudomonadota</taxon>
        <taxon>Gammaproteobacteria</taxon>
        <taxon>Vibrionales</taxon>
        <taxon>Vibrionaceae</taxon>
        <taxon>Vibrio</taxon>
    </lineage>
</organism>
<dbReference type="Gene3D" id="2.70.98.10">
    <property type="match status" value="1"/>
</dbReference>
<dbReference type="InterPro" id="IPR015176">
    <property type="entry name" value="Lyase_N"/>
</dbReference>
<comment type="similarity">
    <text evidence="1">Belongs to the polysaccharide lyase 8 family.</text>
</comment>
<dbReference type="SUPFAM" id="SSF48230">
    <property type="entry name" value="Chondroitin AC/alginate lyase"/>
    <property type="match status" value="1"/>
</dbReference>
<proteinExistence type="inferred from homology"/>
<feature type="domain" description="Lyase catalytic" evidence="5">
    <location>
        <begin position="231"/>
        <end position="583"/>
    </location>
</feature>
<keyword evidence="2" id="KW-0732">Signal</keyword>
<evidence type="ECO:0000313" key="6">
    <source>
        <dbReference type="EMBL" id="AXY02481.1"/>
    </source>
</evidence>
<evidence type="ECO:0008006" key="8">
    <source>
        <dbReference type="Google" id="ProtNLM"/>
    </source>
</evidence>
<protein>
    <recommendedName>
        <fullName evidence="8">Chondroitin ABC lyase</fullName>
    </recommendedName>
</protein>
<dbReference type="PANTHER" id="PTHR37322">
    <property type="match status" value="1"/>
</dbReference>
<evidence type="ECO:0000256" key="1">
    <source>
        <dbReference type="ARBA" id="ARBA00006699"/>
    </source>
</evidence>
<dbReference type="RefSeq" id="WP_128812395.1">
    <property type="nucleotide sequence ID" value="NZ_CP032094.1"/>
</dbReference>
<dbReference type="EMBL" id="CP032094">
    <property type="protein sequence ID" value="AXY02481.1"/>
    <property type="molecule type" value="Genomic_DNA"/>
</dbReference>
<dbReference type="InterPro" id="IPR008929">
    <property type="entry name" value="Chondroitin_lyas"/>
</dbReference>
<dbReference type="InterPro" id="IPR011013">
    <property type="entry name" value="Gal_mutarotase_sf_dom"/>
</dbReference>
<feature type="domain" description="Polysaccharide lyase family 8 central" evidence="3">
    <location>
        <begin position="614"/>
        <end position="850"/>
    </location>
</feature>
<accession>A0ABM6YY25</accession>
<dbReference type="InterPro" id="IPR014718">
    <property type="entry name" value="GH-type_carb-bd"/>
</dbReference>
<gene>
    <name evidence="6" type="ORF">D1115_15565</name>
</gene>
<feature type="signal peptide" evidence="2">
    <location>
        <begin position="1"/>
        <end position="23"/>
    </location>
</feature>
<dbReference type="SUPFAM" id="SSF49785">
    <property type="entry name" value="Galactose-binding domain-like"/>
    <property type="match status" value="1"/>
</dbReference>
<evidence type="ECO:0000259" key="3">
    <source>
        <dbReference type="Pfam" id="PF02278"/>
    </source>
</evidence>
<dbReference type="Pfam" id="PF09093">
    <property type="entry name" value="Lyase_catalyt"/>
    <property type="match status" value="1"/>
</dbReference>
<name>A0ABM6YY25_9VIBR</name>
<reference evidence="6 7" key="1">
    <citation type="submission" date="2018-08" db="EMBL/GenBank/DDBJ databases">
        <title>Genomic taxonomy of the Vibrionaceae family.</title>
        <authorList>
            <person name="Gomez-Gil B."/>
            <person name="Tanaka M."/>
            <person name="Sawabe T."/>
            <person name="Enciso-Ibarra K."/>
        </authorList>
    </citation>
    <scope>NUCLEOTIDE SEQUENCE [LARGE SCALE GENOMIC DNA]</scope>
    <source>
        <strain evidence="6 7">CAIM 1831</strain>
    </source>
</reference>